<sequence length="223" mass="23610">MAVFGGGFVGFIVVSVLVIHLLKPKAQKASIPAHFNTVQEAPSAKTAAAHIATPVPAAPAAVAPATVGPDIVSVQLESTQSALRQAKEDAQSLENKLTKALASRDETAAKQAQLLITRIESLDKRIRALEEDRMLNPGVSVVFSDTGRPVKTVDSVPEHTNAPYTPPKGFVVRAELGNRVWLSDGQREISILKTDAPPKPGPVAQTQSIRTTNTPMISSASNQ</sequence>
<feature type="transmembrane region" description="Helical" evidence="3">
    <location>
        <begin position="6"/>
        <end position="22"/>
    </location>
</feature>
<dbReference type="Proteomes" id="UP000091926">
    <property type="component" value="Plasmid unnamed1"/>
</dbReference>
<feature type="coiled-coil region" evidence="1">
    <location>
        <begin position="76"/>
        <end position="132"/>
    </location>
</feature>
<evidence type="ECO:0000256" key="3">
    <source>
        <dbReference type="SAM" id="Phobius"/>
    </source>
</evidence>
<dbReference type="EMBL" id="CP016173">
    <property type="protein sequence ID" value="ANN80819.1"/>
    <property type="molecule type" value="Genomic_DNA"/>
</dbReference>
<evidence type="ECO:0000256" key="2">
    <source>
        <dbReference type="SAM" id="MobiDB-lite"/>
    </source>
</evidence>
<feature type="region of interest" description="Disordered" evidence="2">
    <location>
        <begin position="192"/>
        <end position="223"/>
    </location>
</feature>
<reference evidence="4 5" key="1">
    <citation type="submission" date="2016-06" db="EMBL/GenBank/DDBJ databases">
        <title>Complete genome sequences of Bordetella bronchialis and Bordetella flabilis.</title>
        <authorList>
            <person name="LiPuma J.J."/>
            <person name="Spilker T."/>
        </authorList>
    </citation>
    <scope>NUCLEOTIDE SEQUENCE [LARGE SCALE GENOMIC DNA]</scope>
    <source>
        <strain evidence="4 5">AU10664</strain>
        <plasmid evidence="4 5">unnamed1</plasmid>
    </source>
</reference>
<protein>
    <submittedName>
        <fullName evidence="4">Uncharacterized protein</fullName>
    </submittedName>
</protein>
<keyword evidence="3" id="KW-1133">Transmembrane helix</keyword>
<keyword evidence="4" id="KW-0614">Plasmid</keyword>
<geneLocation type="plasmid" evidence="4 5">
    <name>unnamed1</name>
</geneLocation>
<evidence type="ECO:0000313" key="4">
    <source>
        <dbReference type="EMBL" id="ANN80819.1"/>
    </source>
</evidence>
<dbReference type="AlphaFoldDB" id="A0A193GN72"/>
<keyword evidence="3" id="KW-0812">Transmembrane</keyword>
<keyword evidence="1" id="KW-0175">Coiled coil</keyword>
<keyword evidence="3" id="KW-0472">Membrane</keyword>
<organism evidence="4 5">
    <name type="scientific">Bordetella flabilis</name>
    <dbReference type="NCBI Taxonomy" id="463014"/>
    <lineage>
        <taxon>Bacteria</taxon>
        <taxon>Pseudomonadati</taxon>
        <taxon>Pseudomonadota</taxon>
        <taxon>Betaproteobacteria</taxon>
        <taxon>Burkholderiales</taxon>
        <taxon>Alcaligenaceae</taxon>
        <taxon>Bordetella</taxon>
    </lineage>
</organism>
<name>A0A193GN72_9BORD</name>
<proteinExistence type="predicted"/>
<dbReference type="KEGG" id="bfz:BAU07_26185"/>
<evidence type="ECO:0000256" key="1">
    <source>
        <dbReference type="SAM" id="Coils"/>
    </source>
</evidence>
<feature type="compositionally biased region" description="Polar residues" evidence="2">
    <location>
        <begin position="204"/>
        <end position="223"/>
    </location>
</feature>
<accession>A0A193GN72</accession>
<gene>
    <name evidence="4" type="ORF">BAU07_26185</name>
</gene>
<evidence type="ECO:0000313" key="5">
    <source>
        <dbReference type="Proteomes" id="UP000091926"/>
    </source>
</evidence>
<keyword evidence="5" id="KW-1185">Reference proteome</keyword>